<dbReference type="PRINTS" id="PR00412">
    <property type="entry name" value="EPOXHYDRLASE"/>
</dbReference>
<dbReference type="Proteomes" id="UP000193240">
    <property type="component" value="Unassembled WGS sequence"/>
</dbReference>
<dbReference type="InterPro" id="IPR029058">
    <property type="entry name" value="AB_hydrolase_fold"/>
</dbReference>
<dbReference type="OMA" id="EFGQWDY"/>
<dbReference type="InParanoid" id="A0A1Y2M581"/>
<comment type="similarity">
    <text evidence="2">Belongs to the AB hydrolase superfamily. Epoxide hydrolase family.</text>
</comment>
<evidence type="ECO:0000313" key="5">
    <source>
        <dbReference type="Proteomes" id="UP000193240"/>
    </source>
</evidence>
<dbReference type="PANTHER" id="PTHR43329">
    <property type="entry name" value="EPOXIDE HYDROLASE"/>
    <property type="match status" value="1"/>
</dbReference>
<feature type="domain" description="AB hydrolase-1" evidence="3">
    <location>
        <begin position="29"/>
        <end position="133"/>
    </location>
</feature>
<proteinExistence type="inferred from homology"/>
<evidence type="ECO:0000313" key="4">
    <source>
        <dbReference type="EMBL" id="OSS51265.1"/>
    </source>
</evidence>
<dbReference type="SUPFAM" id="SSF53474">
    <property type="entry name" value="alpha/beta-Hydrolases"/>
    <property type="match status" value="1"/>
</dbReference>
<keyword evidence="5" id="KW-1185">Reference proteome</keyword>
<dbReference type="EMBL" id="KZ107840">
    <property type="protein sequence ID" value="OSS51265.1"/>
    <property type="molecule type" value="Genomic_DNA"/>
</dbReference>
<accession>A0A1Y2M581</accession>
<dbReference type="InterPro" id="IPR000639">
    <property type="entry name" value="Epox_hydrolase-like"/>
</dbReference>
<dbReference type="InterPro" id="IPR000073">
    <property type="entry name" value="AB_hydrolase_1"/>
</dbReference>
<sequence>MDALKAADVTHPNGQTTHYYEGGTSDGIPLIFIHGWPDLAEIWKHQLKHFATGSAGSEYRVVAPDLRGYGGSTSPKDKRSYSLETLVGELVDFAHQLNITKAVWVGHDWGAAVVSSLAAHHPELFLGMTLISVPYRTVELGLEHCLSLINRDIYPEDEYPAGQFDYQVYYEKHPEESVAAYDIAAEKIPKGLHMPHDPSNYGKPSIRTAAVTKGGGWFGGHPEAVPDIPLGITLLDQQLHDNLVASHKKHGFFPPTAYYLNHDVNTEYAKREKNGGVLEFPVLFVDAKHDAVLSPSTTPKMGEVQREAVKDLTYETIEAAHWVQLEKPAEVNKVLETWLDNNVQYKC</sequence>
<dbReference type="Gene3D" id="3.40.50.1820">
    <property type="entry name" value="alpha/beta hydrolase"/>
    <property type="match status" value="1"/>
</dbReference>
<organism evidence="4 5">
    <name type="scientific">Epicoccum nigrum</name>
    <name type="common">Soil fungus</name>
    <name type="synonym">Epicoccum purpurascens</name>
    <dbReference type="NCBI Taxonomy" id="105696"/>
    <lineage>
        <taxon>Eukaryota</taxon>
        <taxon>Fungi</taxon>
        <taxon>Dikarya</taxon>
        <taxon>Ascomycota</taxon>
        <taxon>Pezizomycotina</taxon>
        <taxon>Dothideomycetes</taxon>
        <taxon>Pleosporomycetidae</taxon>
        <taxon>Pleosporales</taxon>
        <taxon>Pleosporineae</taxon>
        <taxon>Didymellaceae</taxon>
        <taxon>Epicoccum</taxon>
    </lineage>
</organism>
<reference evidence="4 5" key="1">
    <citation type="journal article" date="2017" name="Genome Announc.">
        <title>Genome sequence of the saprophytic ascomycete Epicoccum nigrum ICMP 19927 strain isolated from New Zealand.</title>
        <authorList>
            <person name="Fokin M."/>
            <person name="Fleetwood D."/>
            <person name="Weir B.S."/>
            <person name="Villas-Boas S.G."/>
        </authorList>
    </citation>
    <scope>NUCLEOTIDE SEQUENCE [LARGE SCALE GENOMIC DNA]</scope>
    <source>
        <strain evidence="4 5">ICMP 19927</strain>
    </source>
</reference>
<evidence type="ECO:0000256" key="2">
    <source>
        <dbReference type="ARBA" id="ARBA00038334"/>
    </source>
</evidence>
<dbReference type="STRING" id="105696.A0A1Y2M581"/>
<dbReference type="PRINTS" id="PR00111">
    <property type="entry name" value="ABHYDROLASE"/>
</dbReference>
<dbReference type="Pfam" id="PF00561">
    <property type="entry name" value="Abhydrolase_1"/>
    <property type="match status" value="1"/>
</dbReference>
<gene>
    <name evidence="4" type="ORF">B5807_03148</name>
</gene>
<evidence type="ECO:0000256" key="1">
    <source>
        <dbReference type="ARBA" id="ARBA00022801"/>
    </source>
</evidence>
<keyword evidence="1" id="KW-0378">Hydrolase</keyword>
<dbReference type="AlphaFoldDB" id="A0A1Y2M581"/>
<evidence type="ECO:0000259" key="3">
    <source>
        <dbReference type="Pfam" id="PF00561"/>
    </source>
</evidence>
<dbReference type="GO" id="GO:0016787">
    <property type="term" value="F:hydrolase activity"/>
    <property type="evidence" value="ECO:0007669"/>
    <property type="project" value="UniProtKB-KW"/>
</dbReference>
<protein>
    <recommendedName>
        <fullName evidence="3">AB hydrolase-1 domain-containing protein</fullName>
    </recommendedName>
</protein>
<name>A0A1Y2M581_EPING</name>